<keyword evidence="5" id="KW-0496">Mitochondrion</keyword>
<name>A0AAJ7BTG5_CEPCN</name>
<keyword evidence="3" id="KW-0809">Transit peptide</keyword>
<dbReference type="Proteomes" id="UP000694920">
    <property type="component" value="Unplaced"/>
</dbReference>
<dbReference type="PANTHER" id="PTHR12810">
    <property type="entry name" value="MITOCHONDRIAL 28S RIBOSOMAL PROTEIN S29"/>
    <property type="match status" value="1"/>
</dbReference>
<dbReference type="GO" id="GO:0006915">
    <property type="term" value="P:apoptotic process"/>
    <property type="evidence" value="ECO:0007669"/>
    <property type="project" value="InterPro"/>
</dbReference>
<dbReference type="InterPro" id="IPR008092">
    <property type="entry name" value="Ribosomal_mS29_met"/>
</dbReference>
<dbReference type="GO" id="GO:0003735">
    <property type="term" value="F:structural constituent of ribosome"/>
    <property type="evidence" value="ECO:0007669"/>
    <property type="project" value="TreeGrafter"/>
</dbReference>
<reference evidence="9" key="1">
    <citation type="submission" date="2025-08" db="UniProtKB">
        <authorList>
            <consortium name="RefSeq"/>
        </authorList>
    </citation>
    <scope>IDENTIFICATION</scope>
</reference>
<sequence length="386" mass="44827">MVFYTQSLLRRITSGHVRMFGTALEAIKVPEEPPQTFRTIENNPANHTIDHMNRFYTIAPEIQKQLFQHGGLTKFFQKQVKTFAECSILIRQPAIEIISYIRQSDYSKPPNKYVLYGEFGVGKSTTLVHLIHYAFATRKILIHVPWAQNWFSRPRETANSIVHEGNIDLPIDAAAWLVHFKNQNHYLLSELDLRVTKDYAWSHRETTSNGTPLLEMINFGINRIKFASEIINVLINELKEASRDGKCSTMVAIDGYNAFFSEYSAIRDDNKKVVPPSRVSLTHAFLNITKSDWCNGIIVVAVDILATKDRRESYLPRFLLNKEGFEHMDPFLPVHVKNYTTDEFEIIAEYYKNRKWIRDISKQGLRELQLLSQNNPYKFMEYCTPL</sequence>
<evidence type="ECO:0000256" key="5">
    <source>
        <dbReference type="ARBA" id="ARBA00023128"/>
    </source>
</evidence>
<accession>A0AAJ7BTG5</accession>
<dbReference type="RefSeq" id="XP_015593883.1">
    <property type="nucleotide sequence ID" value="XM_015738397.1"/>
</dbReference>
<dbReference type="AlphaFoldDB" id="A0AAJ7BTG5"/>
<evidence type="ECO:0000256" key="3">
    <source>
        <dbReference type="ARBA" id="ARBA00022946"/>
    </source>
</evidence>
<organism evidence="8 9">
    <name type="scientific">Cephus cinctus</name>
    <name type="common">Wheat stem sawfly</name>
    <dbReference type="NCBI Taxonomy" id="211228"/>
    <lineage>
        <taxon>Eukaryota</taxon>
        <taxon>Metazoa</taxon>
        <taxon>Ecdysozoa</taxon>
        <taxon>Arthropoda</taxon>
        <taxon>Hexapoda</taxon>
        <taxon>Insecta</taxon>
        <taxon>Pterygota</taxon>
        <taxon>Neoptera</taxon>
        <taxon>Endopterygota</taxon>
        <taxon>Hymenoptera</taxon>
        <taxon>Cephoidea</taxon>
        <taxon>Cephidae</taxon>
        <taxon>Cephus</taxon>
    </lineage>
</organism>
<dbReference type="KEGG" id="ccin:107267119"/>
<keyword evidence="8" id="KW-1185">Reference proteome</keyword>
<dbReference type="PRINTS" id="PR01716">
    <property type="entry name" value="DEATHASSOCP3"/>
</dbReference>
<evidence type="ECO:0000313" key="8">
    <source>
        <dbReference type="Proteomes" id="UP000694920"/>
    </source>
</evidence>
<evidence type="ECO:0000256" key="2">
    <source>
        <dbReference type="ARBA" id="ARBA00009863"/>
    </source>
</evidence>
<comment type="similarity">
    <text evidence="2">Belongs to the mitochondrion-specific ribosomal protein mS29 family.</text>
</comment>
<dbReference type="GeneID" id="107267119"/>
<evidence type="ECO:0000313" key="9">
    <source>
        <dbReference type="RefSeq" id="XP_015593883.1"/>
    </source>
</evidence>
<evidence type="ECO:0000256" key="6">
    <source>
        <dbReference type="ARBA" id="ARBA00023274"/>
    </source>
</evidence>
<protein>
    <recommendedName>
        <fullName evidence="7">Small ribosomal subunit protein mS29</fullName>
    </recommendedName>
</protein>
<keyword evidence="6" id="KW-0687">Ribonucleoprotein</keyword>
<dbReference type="GO" id="GO:0005763">
    <property type="term" value="C:mitochondrial small ribosomal subunit"/>
    <property type="evidence" value="ECO:0007669"/>
    <property type="project" value="TreeGrafter"/>
</dbReference>
<dbReference type="PANTHER" id="PTHR12810:SF0">
    <property type="entry name" value="SMALL RIBOSOMAL SUBUNIT PROTEIN MS29"/>
    <property type="match status" value="1"/>
</dbReference>
<dbReference type="InterPro" id="IPR019368">
    <property type="entry name" value="Ribosomal_mS29"/>
</dbReference>
<dbReference type="InterPro" id="IPR027417">
    <property type="entry name" value="P-loop_NTPase"/>
</dbReference>
<dbReference type="Pfam" id="PF10236">
    <property type="entry name" value="DAP3"/>
    <property type="match status" value="1"/>
</dbReference>
<evidence type="ECO:0000256" key="7">
    <source>
        <dbReference type="ARBA" id="ARBA00035140"/>
    </source>
</evidence>
<gene>
    <name evidence="9" type="primary">LOC107267119</name>
</gene>
<keyword evidence="4 9" id="KW-0689">Ribosomal protein</keyword>
<dbReference type="SUPFAM" id="SSF52540">
    <property type="entry name" value="P-loop containing nucleoside triphosphate hydrolases"/>
    <property type="match status" value="1"/>
</dbReference>
<proteinExistence type="inferred from homology"/>
<evidence type="ECO:0000256" key="1">
    <source>
        <dbReference type="ARBA" id="ARBA00004173"/>
    </source>
</evidence>
<dbReference type="CTD" id="37563"/>
<comment type="subcellular location">
    <subcellularLocation>
        <location evidence="1">Mitochondrion</location>
    </subcellularLocation>
</comment>
<evidence type="ECO:0000256" key="4">
    <source>
        <dbReference type="ARBA" id="ARBA00022980"/>
    </source>
</evidence>